<evidence type="ECO:0000256" key="2">
    <source>
        <dbReference type="ARBA" id="ARBA00022801"/>
    </source>
</evidence>
<evidence type="ECO:0000313" key="8">
    <source>
        <dbReference type="Proteomes" id="UP001597041"/>
    </source>
</evidence>
<dbReference type="InterPro" id="IPR013986">
    <property type="entry name" value="DExx_box_DNA_helicase_dom_sf"/>
</dbReference>
<evidence type="ECO:0000259" key="6">
    <source>
        <dbReference type="PROSITE" id="PS51198"/>
    </source>
</evidence>
<dbReference type="PANTHER" id="PTHR11070:SF17">
    <property type="entry name" value="DNA HELICASE IV"/>
    <property type="match status" value="1"/>
</dbReference>
<evidence type="ECO:0000256" key="3">
    <source>
        <dbReference type="ARBA" id="ARBA00022806"/>
    </source>
</evidence>
<dbReference type="RefSeq" id="WP_379592460.1">
    <property type="nucleotide sequence ID" value="NZ_JBHTKK010000014.1"/>
</dbReference>
<keyword evidence="4 5" id="KW-0067">ATP-binding</keyword>
<dbReference type="InterPro" id="IPR000212">
    <property type="entry name" value="DNA_helicase_UvrD/REP"/>
</dbReference>
<feature type="binding site" evidence="5">
    <location>
        <begin position="233"/>
        <end position="240"/>
    </location>
    <ligand>
        <name>ATP</name>
        <dbReference type="ChEBI" id="CHEBI:30616"/>
    </ligand>
</feature>
<reference evidence="8" key="1">
    <citation type="journal article" date="2019" name="Int. J. Syst. Evol. Microbiol.">
        <title>The Global Catalogue of Microorganisms (GCM) 10K type strain sequencing project: providing services to taxonomists for standard genome sequencing and annotation.</title>
        <authorList>
            <consortium name="The Broad Institute Genomics Platform"/>
            <consortium name="The Broad Institute Genome Sequencing Center for Infectious Disease"/>
            <person name="Wu L."/>
            <person name="Ma J."/>
        </authorList>
    </citation>
    <scope>NUCLEOTIDE SEQUENCE [LARGE SCALE GENOMIC DNA]</scope>
    <source>
        <strain evidence="8">CCUG 56608</strain>
    </source>
</reference>
<dbReference type="Gene3D" id="3.40.50.300">
    <property type="entry name" value="P-loop containing nucleotide triphosphate hydrolases"/>
    <property type="match status" value="3"/>
</dbReference>
<comment type="caution">
    <text evidence="7">The sequence shown here is derived from an EMBL/GenBank/DDBJ whole genome shotgun (WGS) entry which is preliminary data.</text>
</comment>
<gene>
    <name evidence="7" type="primary">helD</name>
    <name evidence="7" type="ORF">ACFQ19_12245</name>
</gene>
<dbReference type="PANTHER" id="PTHR11070">
    <property type="entry name" value="UVRD / RECB / PCRA DNA HELICASE FAMILY MEMBER"/>
    <property type="match status" value="1"/>
</dbReference>
<protein>
    <submittedName>
        <fullName evidence="7">RNA polymerase recycling motor HelD</fullName>
    </submittedName>
</protein>
<sequence length="774" mass="90344">MDKQSNSHEFEYQRLEKVLKIIDNKQSALKEQSSKVKEDVVELRKTFWDDITVNMDEMDDIIETQESIKQQSNILAQKERHYGKNYQRMKQLERLKNQPYFGRVDFQEEGSEDIEKIYIGTSSLMDEGDKDFLIYDWRAPISSIYYDYAPGPVEYRTEEETVQGEMSLKRQYMIRNGKMKGIFDTSVTIIDEMLQESLSEAADTQMKSIVSTIQQEQNAVIRHRGSKVLVVQGAAGSGKTSAALQRIAYLLYHHRTNLTANQVLLLSPNDLFSSYVSNVLPELGEEPVNQQTFHQFVVNSTDNALHVDSPFEQIEKLMRLEEKEQEKQMEVIQHFSSVAFMDDIKRQLEKLNQSNLTFRSIRFRNELLIDKTEIEDYFASLEKDMRLPNKMEQVRKWLLQRVRAFQKEEMEKDWVLDQMQLLSKDDYAKAYHETEQEEGESSIQDEEKVLREKIIRKAFAPLQNMIRQNRFVNTFKMFMDLIAELNGNGAVQEYKVDAIKLLRKKQLPWELATAYNFFKGEITGHEVTRPVHLIVIDEAQDYTPFQFAYLRYLYPYASFTLLGDVNQAIYSYASEENPIQEDISLEESVERIELTKSYRSTKPIVDFASYFSPIDQPIEAFERSGPLPEVVRLTKSISEKDALLHKIEEKQQAGHETIAIIAKTADACRKIYQQLHKEIDVKQINEDTKTYQKGVVIVPVYLAKGIEFDAVILADASSEVYWHPADKYLLYTACTRAMHDLTVLYTEEMSPFLKDVPKEKYRYTTIVERQEEES</sequence>
<keyword evidence="2 5" id="KW-0378">Hydrolase</keyword>
<dbReference type="EMBL" id="JBHTKK010000014">
    <property type="protein sequence ID" value="MFD1066799.1"/>
    <property type="molecule type" value="Genomic_DNA"/>
</dbReference>
<keyword evidence="1 5" id="KW-0547">Nucleotide-binding</keyword>
<dbReference type="Pfam" id="PF00580">
    <property type="entry name" value="UvrD-helicase"/>
    <property type="match status" value="1"/>
</dbReference>
<keyword evidence="3 5" id="KW-0347">Helicase</keyword>
<feature type="domain" description="UvrD-like helicase ATP-binding" evidence="6">
    <location>
        <begin position="212"/>
        <end position="601"/>
    </location>
</feature>
<dbReference type="SUPFAM" id="SSF52540">
    <property type="entry name" value="P-loop containing nucleoside triphosphate hydrolases"/>
    <property type="match status" value="1"/>
</dbReference>
<dbReference type="Proteomes" id="UP001597041">
    <property type="component" value="Unassembled WGS sequence"/>
</dbReference>
<dbReference type="NCBIfam" id="NF041464">
    <property type="entry name" value="HelD_BACSU"/>
    <property type="match status" value="1"/>
</dbReference>
<keyword evidence="8" id="KW-1185">Reference proteome</keyword>
<evidence type="ECO:0000256" key="5">
    <source>
        <dbReference type="PROSITE-ProRule" id="PRU00560"/>
    </source>
</evidence>
<organism evidence="7 8">
    <name type="scientific">Oceanobacillus locisalsi</name>
    <dbReference type="NCBI Taxonomy" id="546107"/>
    <lineage>
        <taxon>Bacteria</taxon>
        <taxon>Bacillati</taxon>
        <taxon>Bacillota</taxon>
        <taxon>Bacilli</taxon>
        <taxon>Bacillales</taxon>
        <taxon>Bacillaceae</taxon>
        <taxon>Oceanobacillus</taxon>
    </lineage>
</organism>
<dbReference type="InterPro" id="IPR048228">
    <property type="entry name" value="HelD_bacillota"/>
</dbReference>
<evidence type="ECO:0000313" key="7">
    <source>
        <dbReference type="EMBL" id="MFD1066799.1"/>
    </source>
</evidence>
<dbReference type="PROSITE" id="PS51198">
    <property type="entry name" value="UVRD_HELICASE_ATP_BIND"/>
    <property type="match status" value="1"/>
</dbReference>
<dbReference type="InterPro" id="IPR027417">
    <property type="entry name" value="P-loop_NTPase"/>
</dbReference>
<dbReference type="Gene3D" id="1.10.10.160">
    <property type="match status" value="1"/>
</dbReference>
<dbReference type="InterPro" id="IPR027785">
    <property type="entry name" value="UvrD-like_helicase_C"/>
</dbReference>
<dbReference type="Pfam" id="PF13538">
    <property type="entry name" value="UvrD_C_2"/>
    <property type="match status" value="1"/>
</dbReference>
<accession>A0ABW3NGU5</accession>
<dbReference type="InterPro" id="IPR014016">
    <property type="entry name" value="UvrD-like_ATP-bd"/>
</dbReference>
<evidence type="ECO:0000256" key="4">
    <source>
        <dbReference type="ARBA" id="ARBA00022840"/>
    </source>
</evidence>
<evidence type="ECO:0000256" key="1">
    <source>
        <dbReference type="ARBA" id="ARBA00022741"/>
    </source>
</evidence>
<proteinExistence type="predicted"/>
<name>A0ABW3NGU5_9BACI</name>